<evidence type="ECO:0000256" key="9">
    <source>
        <dbReference type="PIRSR" id="PIRSR000189-1"/>
    </source>
</evidence>
<evidence type="ECO:0000256" key="4">
    <source>
        <dbReference type="ARBA" id="ARBA00022827"/>
    </source>
</evidence>
<sequence>MDVLVVGAGVTGLTTAVCLAESGRSVLVRTRERPAETTSYAAGAIWGRVIAAHERAAHWGQQTLALLKPLARATGTGVRLVTGLEATRTWSPPHPWLTEVDDFELCRPAELPSGFVSGWRYTAPVIDMPRYLDYLVHRLSRAGGRIERATVDSLTEVAAEAPVVVNCTGSSARELVPDSEVRPTRGQLVVVDNPGVDWFFAESSNELAELTYFLPHGDHVVLGGTMEPEHCDATPREETAAAIVRRCAAVEPALARARVLSHRVGFRPVRPQVRLDVINVDGSQVIHNYGHGGSGISLSWGCALDVLDMIESRTATLS</sequence>
<keyword evidence="12" id="KW-1185">Reference proteome</keyword>
<reference evidence="11 12" key="1">
    <citation type="submission" date="2018-10" db="EMBL/GenBank/DDBJ databases">
        <title>Sequencing the genomes of 1000 actinobacteria strains.</title>
        <authorList>
            <person name="Klenk H.-P."/>
        </authorList>
    </citation>
    <scope>NUCLEOTIDE SEQUENCE [LARGE SCALE GENOMIC DNA]</scope>
    <source>
        <strain evidence="11 12">DSM 45175</strain>
    </source>
</reference>
<dbReference type="Gene3D" id="3.40.50.720">
    <property type="entry name" value="NAD(P)-binding Rossmann-like Domain"/>
    <property type="match status" value="1"/>
</dbReference>
<dbReference type="EC" id="1.4.3.3" evidence="6"/>
<evidence type="ECO:0000259" key="10">
    <source>
        <dbReference type="Pfam" id="PF01266"/>
    </source>
</evidence>
<dbReference type="GO" id="GO:0019478">
    <property type="term" value="P:D-amino acid catabolic process"/>
    <property type="evidence" value="ECO:0007669"/>
    <property type="project" value="TreeGrafter"/>
</dbReference>
<feature type="binding site" evidence="9">
    <location>
        <position position="267"/>
    </location>
    <ligand>
        <name>D-dopa</name>
        <dbReference type="ChEBI" id="CHEBI:149689"/>
    </ligand>
</feature>
<dbReference type="InterPro" id="IPR006076">
    <property type="entry name" value="FAD-dep_OxRdtase"/>
</dbReference>
<accession>A0A495JMS7</accession>
<dbReference type="Proteomes" id="UP000277671">
    <property type="component" value="Unassembled WGS sequence"/>
</dbReference>
<dbReference type="Gene3D" id="3.30.9.10">
    <property type="entry name" value="D-Amino Acid Oxidase, subunit A, domain 2"/>
    <property type="match status" value="1"/>
</dbReference>
<dbReference type="GO" id="GO:0071949">
    <property type="term" value="F:FAD binding"/>
    <property type="evidence" value="ECO:0007669"/>
    <property type="project" value="InterPro"/>
</dbReference>
<protein>
    <recommendedName>
        <fullName evidence="7">D-amino-acid oxidase</fullName>
        <ecNumber evidence="6">1.4.3.3</ecNumber>
    </recommendedName>
</protein>
<dbReference type="SUPFAM" id="SSF54373">
    <property type="entry name" value="FAD-linked reductases, C-terminal domain"/>
    <property type="match status" value="1"/>
</dbReference>
<dbReference type="InterPro" id="IPR001613">
    <property type="entry name" value="Flavin_amine_oxidase"/>
</dbReference>
<evidence type="ECO:0000256" key="6">
    <source>
        <dbReference type="ARBA" id="ARBA00039101"/>
    </source>
</evidence>
<evidence type="ECO:0000256" key="8">
    <source>
        <dbReference type="ARBA" id="ARBA00049547"/>
    </source>
</evidence>
<dbReference type="PANTHER" id="PTHR11530:SF11">
    <property type="entry name" value="D-ASPARTATE OXIDASE"/>
    <property type="match status" value="1"/>
</dbReference>
<dbReference type="EMBL" id="RBKT01000001">
    <property type="protein sequence ID" value="RKR89654.1"/>
    <property type="molecule type" value="Genomic_DNA"/>
</dbReference>
<keyword evidence="4 9" id="KW-0274">FAD</keyword>
<name>A0A495JMS7_9ACTN</name>
<dbReference type="AlphaFoldDB" id="A0A495JMS7"/>
<dbReference type="SUPFAM" id="SSF51971">
    <property type="entry name" value="Nucleotide-binding domain"/>
    <property type="match status" value="1"/>
</dbReference>
<dbReference type="Pfam" id="PF01266">
    <property type="entry name" value="DAO"/>
    <property type="match status" value="1"/>
</dbReference>
<evidence type="ECO:0000256" key="5">
    <source>
        <dbReference type="ARBA" id="ARBA00023002"/>
    </source>
</evidence>
<feature type="binding site" evidence="9">
    <location>
        <position position="212"/>
    </location>
    <ligand>
        <name>D-dopa</name>
        <dbReference type="ChEBI" id="CHEBI:149689"/>
    </ligand>
</feature>
<comment type="cofactor">
    <cofactor evidence="1 9">
        <name>FAD</name>
        <dbReference type="ChEBI" id="CHEBI:57692"/>
    </cofactor>
</comment>
<proteinExistence type="inferred from homology"/>
<dbReference type="GO" id="GO:0003884">
    <property type="term" value="F:D-amino-acid oxidase activity"/>
    <property type="evidence" value="ECO:0007669"/>
    <property type="project" value="UniProtKB-EC"/>
</dbReference>
<comment type="catalytic activity">
    <reaction evidence="8">
        <text>a D-alpha-amino acid + O2 + H2O = a 2-oxocarboxylate + H2O2 + NH4(+)</text>
        <dbReference type="Rhea" id="RHEA:21816"/>
        <dbReference type="ChEBI" id="CHEBI:15377"/>
        <dbReference type="ChEBI" id="CHEBI:15379"/>
        <dbReference type="ChEBI" id="CHEBI:16240"/>
        <dbReference type="ChEBI" id="CHEBI:28938"/>
        <dbReference type="ChEBI" id="CHEBI:35179"/>
        <dbReference type="ChEBI" id="CHEBI:59871"/>
        <dbReference type="EC" id="1.4.3.3"/>
    </reaction>
    <physiologicalReaction direction="left-to-right" evidence="8">
        <dbReference type="Rhea" id="RHEA:21817"/>
    </physiologicalReaction>
</comment>
<dbReference type="PANTHER" id="PTHR11530">
    <property type="entry name" value="D-AMINO ACID OXIDASE"/>
    <property type="match status" value="1"/>
</dbReference>
<comment type="similarity">
    <text evidence="2">Belongs to the DAMOX/DASOX family.</text>
</comment>
<evidence type="ECO:0000313" key="11">
    <source>
        <dbReference type="EMBL" id="RKR89654.1"/>
    </source>
</evidence>
<feature type="binding site" evidence="9">
    <location>
        <position position="293"/>
    </location>
    <ligand>
        <name>D-dopa</name>
        <dbReference type="ChEBI" id="CHEBI:149689"/>
    </ligand>
</feature>
<feature type="binding site" evidence="9">
    <location>
        <position position="168"/>
    </location>
    <ligand>
        <name>FAD</name>
        <dbReference type="ChEBI" id="CHEBI:57692"/>
    </ligand>
</feature>
<dbReference type="GO" id="GO:0005737">
    <property type="term" value="C:cytoplasm"/>
    <property type="evidence" value="ECO:0007669"/>
    <property type="project" value="TreeGrafter"/>
</dbReference>
<evidence type="ECO:0000256" key="3">
    <source>
        <dbReference type="ARBA" id="ARBA00022630"/>
    </source>
</evidence>
<feature type="binding site" evidence="9">
    <location>
        <begin position="38"/>
        <end position="39"/>
    </location>
    <ligand>
        <name>FAD</name>
        <dbReference type="ChEBI" id="CHEBI:57692"/>
    </ligand>
</feature>
<feature type="binding site" evidence="9">
    <location>
        <position position="151"/>
    </location>
    <ligand>
        <name>FAD</name>
        <dbReference type="ChEBI" id="CHEBI:57692"/>
    </ligand>
</feature>
<evidence type="ECO:0000256" key="2">
    <source>
        <dbReference type="ARBA" id="ARBA00006730"/>
    </source>
</evidence>
<keyword evidence="3" id="KW-0285">Flavoprotein</keyword>
<keyword evidence="5" id="KW-0560">Oxidoreductase</keyword>
<evidence type="ECO:0000256" key="1">
    <source>
        <dbReference type="ARBA" id="ARBA00001974"/>
    </source>
</evidence>
<dbReference type="InterPro" id="IPR023209">
    <property type="entry name" value="DAO"/>
</dbReference>
<dbReference type="InterPro" id="IPR006181">
    <property type="entry name" value="D-amino_acid_oxidase_CS"/>
</dbReference>
<dbReference type="PRINTS" id="PR00757">
    <property type="entry name" value="AMINEOXDASEF"/>
</dbReference>
<dbReference type="PIRSF" id="PIRSF000189">
    <property type="entry name" value="D-aa_oxidase"/>
    <property type="match status" value="1"/>
</dbReference>
<organism evidence="11 12">
    <name type="scientific">Micromonospora pisi</name>
    <dbReference type="NCBI Taxonomy" id="589240"/>
    <lineage>
        <taxon>Bacteria</taxon>
        <taxon>Bacillati</taxon>
        <taxon>Actinomycetota</taxon>
        <taxon>Actinomycetes</taxon>
        <taxon>Micromonosporales</taxon>
        <taxon>Micromonosporaceae</taxon>
        <taxon>Micromonospora</taxon>
    </lineage>
</organism>
<comment type="caution">
    <text evidence="11">The sequence shown here is derived from an EMBL/GenBank/DDBJ whole genome shotgun (WGS) entry which is preliminary data.</text>
</comment>
<gene>
    <name evidence="11" type="ORF">BDK92_4010</name>
</gene>
<evidence type="ECO:0000256" key="7">
    <source>
        <dbReference type="ARBA" id="ARBA00039751"/>
    </source>
</evidence>
<dbReference type="PROSITE" id="PS00677">
    <property type="entry name" value="DAO"/>
    <property type="match status" value="1"/>
</dbReference>
<feature type="domain" description="FAD dependent oxidoreductase" evidence="10">
    <location>
        <begin position="2"/>
        <end position="305"/>
    </location>
</feature>
<evidence type="ECO:0000313" key="12">
    <source>
        <dbReference type="Proteomes" id="UP000277671"/>
    </source>
</evidence>